<proteinExistence type="inferred from homology"/>
<dbReference type="EMBL" id="JBHMBS010000019">
    <property type="protein sequence ID" value="MFB9680028.1"/>
    <property type="molecule type" value="Genomic_DNA"/>
</dbReference>
<dbReference type="EC" id="2.3.1.122" evidence="3"/>
<evidence type="ECO:0000256" key="5">
    <source>
        <dbReference type="ARBA" id="ARBA00022679"/>
    </source>
</evidence>
<evidence type="ECO:0000256" key="2">
    <source>
        <dbReference type="ARBA" id="ARBA00005874"/>
    </source>
</evidence>
<evidence type="ECO:0000256" key="4">
    <source>
        <dbReference type="ARBA" id="ARBA00013244"/>
    </source>
</evidence>
<dbReference type="InterPro" id="IPR000801">
    <property type="entry name" value="Esterase-like"/>
</dbReference>
<organism evidence="9 10">
    <name type="scientific">Streptosporangium vulgare</name>
    <dbReference type="NCBI Taxonomy" id="46190"/>
    <lineage>
        <taxon>Bacteria</taxon>
        <taxon>Bacillati</taxon>
        <taxon>Actinomycetota</taxon>
        <taxon>Actinomycetes</taxon>
        <taxon>Streptosporangiales</taxon>
        <taxon>Streptosporangiaceae</taxon>
        <taxon>Streptosporangium</taxon>
    </lineage>
</organism>
<dbReference type="Pfam" id="PF00756">
    <property type="entry name" value="Esterase"/>
    <property type="match status" value="1"/>
</dbReference>
<accession>A0ABV5TR13</accession>
<reference evidence="9 10" key="1">
    <citation type="submission" date="2024-09" db="EMBL/GenBank/DDBJ databases">
        <authorList>
            <person name="Sun Q."/>
            <person name="Mori K."/>
        </authorList>
    </citation>
    <scope>NUCLEOTIDE SEQUENCE [LARGE SCALE GENOMIC DNA]</scope>
    <source>
        <strain evidence="9 10">JCM 3028</strain>
    </source>
</reference>
<keyword evidence="10" id="KW-1185">Reference proteome</keyword>
<dbReference type="Proteomes" id="UP001589610">
    <property type="component" value="Unassembled WGS sequence"/>
</dbReference>
<evidence type="ECO:0000256" key="7">
    <source>
        <dbReference type="ARBA" id="ARBA00032572"/>
    </source>
</evidence>
<keyword evidence="5" id="KW-0808">Transferase</keyword>
<dbReference type="SUPFAM" id="SSF53474">
    <property type="entry name" value="alpha/beta-Hydrolases"/>
    <property type="match status" value="1"/>
</dbReference>
<sequence length="267" mass="27198">MDSERGGGEAPSHPSGGGGLLRRRAFLVGGGLAALGLGGAALAAGPEGFRNAYAQIVCGAVPEPPVTSPGTLQRSRVDRRRVIVGLPPGAGDGLPVVVLLHGAAGDARTPFDVYAIDRYLAAGGGRFALASIDDWPSADIPGTLLPYLTTNGMDTAKIGLMGWSAGGAGALRLAAELGPEQVGAVVAASPAVSAAQAPLRELVDIPVWLGCGERDAWARQTQTMLKGLKALGATAEGGITEGCQDTAYRRRVLPEQLAFLARHIGHT</sequence>
<protein>
    <recommendedName>
        <fullName evidence="7">Acyl-CoA:diacylglycerol acyltransferase</fullName>
        <ecNumber evidence="3">2.3.1.122</ecNumber>
        <ecNumber evidence="4">2.3.1.20</ecNumber>
    </recommendedName>
</protein>
<dbReference type="InterPro" id="IPR050583">
    <property type="entry name" value="Mycobacterial_A85_antigen"/>
</dbReference>
<dbReference type="InterPro" id="IPR006311">
    <property type="entry name" value="TAT_signal"/>
</dbReference>
<evidence type="ECO:0000313" key="9">
    <source>
        <dbReference type="EMBL" id="MFB9680028.1"/>
    </source>
</evidence>
<comment type="similarity">
    <text evidence="2">Belongs to the mycobacterial A85 antigen family.</text>
</comment>
<comment type="caution">
    <text evidence="9">The sequence shown here is derived from an EMBL/GenBank/DDBJ whole genome shotgun (WGS) entry which is preliminary data.</text>
</comment>
<keyword evidence="9" id="KW-0378">Hydrolase</keyword>
<evidence type="ECO:0000313" key="10">
    <source>
        <dbReference type="Proteomes" id="UP001589610"/>
    </source>
</evidence>
<dbReference type="InterPro" id="IPR029058">
    <property type="entry name" value="AB_hydrolase_fold"/>
</dbReference>
<dbReference type="RefSeq" id="WP_344748164.1">
    <property type="nucleotide sequence ID" value="NZ_BAAAWW010000148.1"/>
</dbReference>
<gene>
    <name evidence="9" type="ORF">ACFFRH_31495</name>
</gene>
<dbReference type="PROSITE" id="PS51318">
    <property type="entry name" value="TAT"/>
    <property type="match status" value="1"/>
</dbReference>
<dbReference type="PANTHER" id="PTHR48098:SF1">
    <property type="entry name" value="DIACYLGLYCEROL ACYLTRANSFERASE_MYCOLYLTRANSFERASE AG85A"/>
    <property type="match status" value="1"/>
</dbReference>
<evidence type="ECO:0000256" key="6">
    <source>
        <dbReference type="ARBA" id="ARBA00023315"/>
    </source>
</evidence>
<dbReference type="Gene3D" id="3.40.50.1820">
    <property type="entry name" value="alpha/beta hydrolase"/>
    <property type="match status" value="1"/>
</dbReference>
<evidence type="ECO:0000256" key="3">
    <source>
        <dbReference type="ARBA" id="ARBA00012820"/>
    </source>
</evidence>
<comment type="catalytic activity">
    <reaction evidence="8">
        <text>an acyl-CoA + a 1,2-diacyl-sn-glycerol = a triacyl-sn-glycerol + CoA</text>
        <dbReference type="Rhea" id="RHEA:10868"/>
        <dbReference type="ChEBI" id="CHEBI:17815"/>
        <dbReference type="ChEBI" id="CHEBI:57287"/>
        <dbReference type="ChEBI" id="CHEBI:58342"/>
        <dbReference type="ChEBI" id="CHEBI:64615"/>
        <dbReference type="EC" id="2.3.1.20"/>
    </reaction>
</comment>
<evidence type="ECO:0000256" key="1">
    <source>
        <dbReference type="ARBA" id="ARBA00000697"/>
    </source>
</evidence>
<keyword evidence="6" id="KW-0012">Acyltransferase</keyword>
<dbReference type="EC" id="2.3.1.20" evidence="4"/>
<dbReference type="GO" id="GO:0016787">
    <property type="term" value="F:hydrolase activity"/>
    <property type="evidence" value="ECO:0007669"/>
    <property type="project" value="UniProtKB-KW"/>
</dbReference>
<evidence type="ECO:0000256" key="8">
    <source>
        <dbReference type="ARBA" id="ARBA00048109"/>
    </source>
</evidence>
<comment type="catalytic activity">
    <reaction evidence="1">
        <text>2 alpha,alpha'-trehalose 6-mycolate = alpha,alpha'-trehalose 6,6'-bismycolate + alpha,alpha-trehalose</text>
        <dbReference type="Rhea" id="RHEA:23472"/>
        <dbReference type="ChEBI" id="CHEBI:16551"/>
        <dbReference type="ChEBI" id="CHEBI:18195"/>
        <dbReference type="ChEBI" id="CHEBI:18234"/>
        <dbReference type="EC" id="2.3.1.122"/>
    </reaction>
</comment>
<dbReference type="PANTHER" id="PTHR48098">
    <property type="entry name" value="ENTEROCHELIN ESTERASE-RELATED"/>
    <property type="match status" value="1"/>
</dbReference>
<name>A0ABV5TR13_9ACTN</name>